<evidence type="ECO:0000256" key="1">
    <source>
        <dbReference type="ARBA" id="ARBA00009013"/>
    </source>
</evidence>
<dbReference type="PANTHER" id="PTHR33495">
    <property type="entry name" value="ANTI-SIGMA FACTOR ANTAGONIST TM_1081-RELATED-RELATED"/>
    <property type="match status" value="1"/>
</dbReference>
<evidence type="ECO:0000259" key="3">
    <source>
        <dbReference type="PROSITE" id="PS50801"/>
    </source>
</evidence>
<evidence type="ECO:0000256" key="2">
    <source>
        <dbReference type="RuleBase" id="RU003749"/>
    </source>
</evidence>
<dbReference type="PANTHER" id="PTHR33495:SF2">
    <property type="entry name" value="ANTI-SIGMA FACTOR ANTAGONIST TM_1081-RELATED"/>
    <property type="match status" value="1"/>
</dbReference>
<organism evidence="4 5">
    <name type="scientific">Lentzea jiangxiensis</name>
    <dbReference type="NCBI Taxonomy" id="641025"/>
    <lineage>
        <taxon>Bacteria</taxon>
        <taxon>Bacillati</taxon>
        <taxon>Actinomycetota</taxon>
        <taxon>Actinomycetes</taxon>
        <taxon>Pseudonocardiales</taxon>
        <taxon>Pseudonocardiaceae</taxon>
        <taxon>Lentzea</taxon>
    </lineage>
</organism>
<reference evidence="5" key="1">
    <citation type="submission" date="2016-10" db="EMBL/GenBank/DDBJ databases">
        <authorList>
            <person name="Varghese N."/>
            <person name="Submissions S."/>
        </authorList>
    </citation>
    <scope>NUCLEOTIDE SEQUENCE [LARGE SCALE GENOMIC DNA]</scope>
    <source>
        <strain evidence="5">CGMCC 4.6609</strain>
    </source>
</reference>
<dbReference type="InterPro" id="IPR036513">
    <property type="entry name" value="STAS_dom_sf"/>
</dbReference>
<dbReference type="NCBIfam" id="TIGR00377">
    <property type="entry name" value="ant_ant_sig"/>
    <property type="match status" value="1"/>
</dbReference>
<dbReference type="InterPro" id="IPR002645">
    <property type="entry name" value="STAS_dom"/>
</dbReference>
<name>A0A1H0LNR9_9PSEU</name>
<dbReference type="InterPro" id="IPR003658">
    <property type="entry name" value="Anti-sigma_ant"/>
</dbReference>
<evidence type="ECO:0000313" key="5">
    <source>
        <dbReference type="Proteomes" id="UP000199691"/>
    </source>
</evidence>
<gene>
    <name evidence="4" type="ORF">SAMN05421507_103387</name>
</gene>
<dbReference type="SUPFAM" id="SSF52091">
    <property type="entry name" value="SpoIIaa-like"/>
    <property type="match status" value="1"/>
</dbReference>
<dbReference type="EMBL" id="FNIX01000003">
    <property type="protein sequence ID" value="SDO69832.1"/>
    <property type="molecule type" value="Genomic_DNA"/>
</dbReference>
<dbReference type="OrthoDB" id="3576811at2"/>
<dbReference type="CDD" id="cd07043">
    <property type="entry name" value="STAS_anti-anti-sigma_factors"/>
    <property type="match status" value="1"/>
</dbReference>
<dbReference type="Gene3D" id="3.30.750.24">
    <property type="entry name" value="STAS domain"/>
    <property type="match status" value="1"/>
</dbReference>
<dbReference type="AlphaFoldDB" id="A0A1H0LNR9"/>
<accession>A0A1H0LNR9</accession>
<evidence type="ECO:0000313" key="4">
    <source>
        <dbReference type="EMBL" id="SDO69832.1"/>
    </source>
</evidence>
<dbReference type="Pfam" id="PF01740">
    <property type="entry name" value="STAS"/>
    <property type="match status" value="1"/>
</dbReference>
<protein>
    <recommendedName>
        <fullName evidence="2">Anti-sigma factor antagonist</fullName>
    </recommendedName>
</protein>
<dbReference type="Proteomes" id="UP000199691">
    <property type="component" value="Unassembled WGS sequence"/>
</dbReference>
<feature type="domain" description="STAS" evidence="3">
    <location>
        <begin position="12"/>
        <end position="121"/>
    </location>
</feature>
<dbReference type="GO" id="GO:0043856">
    <property type="term" value="F:anti-sigma factor antagonist activity"/>
    <property type="evidence" value="ECO:0007669"/>
    <property type="project" value="InterPro"/>
</dbReference>
<dbReference type="STRING" id="641025.SAMN05421507_103387"/>
<sequence length="128" mass="13488">MTDEAFEHDEIASVRVATIDAAVVIRIAGEVDAFTEAAVREPLFETLDATPPVVVLDLEEVSFIGSTGLRVLVEACDQARRDGVDLRVVVNTRPLQRLLEVSGLDGHLPIAGSLHDALMGAGSAAKAG</sequence>
<proteinExistence type="inferred from homology"/>
<dbReference type="PROSITE" id="PS50801">
    <property type="entry name" value="STAS"/>
    <property type="match status" value="1"/>
</dbReference>
<comment type="similarity">
    <text evidence="1 2">Belongs to the anti-sigma-factor antagonist family.</text>
</comment>
<keyword evidence="5" id="KW-1185">Reference proteome</keyword>